<dbReference type="Pfam" id="PF14905">
    <property type="entry name" value="OMP_b-brl_3"/>
    <property type="match status" value="1"/>
</dbReference>
<dbReference type="Proteomes" id="UP000267469">
    <property type="component" value="Unassembled WGS sequence"/>
</dbReference>
<dbReference type="InterPro" id="IPR036942">
    <property type="entry name" value="Beta-barrel_TonB_sf"/>
</dbReference>
<evidence type="ECO:0000256" key="1">
    <source>
        <dbReference type="ARBA" id="ARBA00004442"/>
    </source>
</evidence>
<organism evidence="5 6">
    <name type="scientific">Sinomicrobium pectinilyticum</name>
    <dbReference type="NCBI Taxonomy" id="1084421"/>
    <lineage>
        <taxon>Bacteria</taxon>
        <taxon>Pseudomonadati</taxon>
        <taxon>Bacteroidota</taxon>
        <taxon>Flavobacteriia</taxon>
        <taxon>Flavobacteriales</taxon>
        <taxon>Flavobacteriaceae</taxon>
        <taxon>Sinomicrobium</taxon>
    </lineage>
</organism>
<comment type="subcellular location">
    <subcellularLocation>
        <location evidence="1">Cell outer membrane</location>
    </subcellularLocation>
</comment>
<reference evidence="5 6" key="1">
    <citation type="submission" date="2018-10" db="EMBL/GenBank/DDBJ databases">
        <title>Sinomicrobium pectinilyticum sp. nov., a pectinase-producing bacterium isolated from alkaline and saline soil, and emended description of the genus Sinomicrobium.</title>
        <authorList>
            <person name="Cheng B."/>
            <person name="Li C."/>
            <person name="Lai Q."/>
            <person name="Du M."/>
            <person name="Shao Z."/>
            <person name="Xu P."/>
            <person name="Yang C."/>
        </authorList>
    </citation>
    <scope>NUCLEOTIDE SEQUENCE [LARGE SCALE GENOMIC DNA]</scope>
    <source>
        <strain evidence="5 6">5DNS001</strain>
    </source>
</reference>
<evidence type="ECO:0000313" key="5">
    <source>
        <dbReference type="EMBL" id="RNL87897.1"/>
    </source>
</evidence>
<dbReference type="OrthoDB" id="1682379at2"/>
<dbReference type="RefSeq" id="WP_123215813.1">
    <property type="nucleotide sequence ID" value="NZ_RJTM01000068.1"/>
</dbReference>
<dbReference type="Gene3D" id="2.40.170.20">
    <property type="entry name" value="TonB-dependent receptor, beta-barrel domain"/>
    <property type="match status" value="1"/>
</dbReference>
<dbReference type="EMBL" id="RJTM01000068">
    <property type="protein sequence ID" value="RNL87897.1"/>
    <property type="molecule type" value="Genomic_DNA"/>
</dbReference>
<dbReference type="InterPro" id="IPR041700">
    <property type="entry name" value="OMP_b-brl_3"/>
</dbReference>
<dbReference type="GO" id="GO:0009279">
    <property type="term" value="C:cell outer membrane"/>
    <property type="evidence" value="ECO:0007669"/>
    <property type="project" value="UniProtKB-SubCell"/>
</dbReference>
<feature type="domain" description="Outer membrane protein beta-barrel" evidence="4">
    <location>
        <begin position="454"/>
        <end position="769"/>
    </location>
</feature>
<keyword evidence="3" id="KW-0998">Cell outer membrane</keyword>
<dbReference type="SUPFAM" id="SSF49464">
    <property type="entry name" value="Carboxypeptidase regulatory domain-like"/>
    <property type="match status" value="1"/>
</dbReference>
<name>A0A3N0EJK3_SINP1</name>
<evidence type="ECO:0000313" key="6">
    <source>
        <dbReference type="Proteomes" id="UP000267469"/>
    </source>
</evidence>
<accession>A0A3N0EJK3</accession>
<evidence type="ECO:0000259" key="4">
    <source>
        <dbReference type="Pfam" id="PF14905"/>
    </source>
</evidence>
<keyword evidence="2" id="KW-0472">Membrane</keyword>
<dbReference type="AlphaFoldDB" id="A0A3N0EJK3"/>
<proteinExistence type="predicted"/>
<dbReference type="SUPFAM" id="SSF56935">
    <property type="entry name" value="Porins"/>
    <property type="match status" value="1"/>
</dbReference>
<dbReference type="InterPro" id="IPR008969">
    <property type="entry name" value="CarboxyPept-like_regulatory"/>
</dbReference>
<sequence length="902" mass="102494">MATLIFRKYRVESVNIPRFFIFCCTVTIFFVSLSLHAQKTGTLTGSVVDSLRKEPVPGATVIINRLADDTRLGAVVTGMEGEFVIEGLPQKDTLLVDIRYLGYKPWRGLLYLEEPRFAMAPVRLQEGAIELEDVKVEGARLPMIMKGDTLEYNVSAFTTRPYAEIKELFKKLPGLEMSREGGMTYNGQRITKVLVDGREYFGTDGQMAMNTLPVDVVEKIQLMDTDEEEDLRSGNQGERSKTMNIRLKEGLKDFGSVSAGGGTDRRYELMGKYNRFRGESRLTLLGMVNNVNAVDYAEDEVITLLNAGNGITRTLRGGANYSNRWKDGTALSTGYNYTRPHTYQESLKERIQFIVPDSSFTTASNSTVTRRSDDHRVNINTTIPLDSASSLQIQLPDLSHRATNNRTVTRTVTADGAENPVNEQQNTYHTDGKSTTIPLLLGWQKRYSATTHLNITLSGTFSRQDNEDFNLGETTYYRQGTDSTAQFRQQILTDNRTDNYTASINHRFSISRRWSSSWYSTVSYTRSSNKRETWLLDEENNRQIRDSLGTNAFRSRVLNSNTGFSLHYTLEKMELAIGTTLNYNRLSPYDETLQTGITHEFINLAPSLNINYKITDKKRISFSYNAFTSPPSADQLQPVADNTNPLFIREGNPDLEPVFSQVYNLRYNAIGSKGNTFFANLSYRPVKDQVITTTAYDEYGRQVASYSNVDGTRSLYGYLGFSARKPLKTGVLDVKASGNIGYNRDKNFINGELVSSDQWTLGPNVQLRYAIQELLDADIIYAPQYNKLGYDKASGQDQDFIIHHISGSLDLYPLKNLVWGNKIGFIRNNKLPDDFEKSSLLWNMDISWLFLKDKRGELKFRVFDLLKQNRNINRIATQNYIEDTQSNNLQQYFMLSFGYHIR</sequence>
<keyword evidence="6" id="KW-1185">Reference proteome</keyword>
<evidence type="ECO:0000256" key="2">
    <source>
        <dbReference type="ARBA" id="ARBA00023136"/>
    </source>
</evidence>
<evidence type="ECO:0000256" key="3">
    <source>
        <dbReference type="ARBA" id="ARBA00023237"/>
    </source>
</evidence>
<gene>
    <name evidence="5" type="ORF">ED312_09745</name>
</gene>
<protein>
    <submittedName>
        <fullName evidence="5">TonB-dependent receptor</fullName>
    </submittedName>
</protein>
<keyword evidence="5" id="KW-0675">Receptor</keyword>
<dbReference type="Pfam" id="PF13620">
    <property type="entry name" value="CarboxypepD_reg"/>
    <property type="match status" value="1"/>
</dbReference>
<comment type="caution">
    <text evidence="5">The sequence shown here is derived from an EMBL/GenBank/DDBJ whole genome shotgun (WGS) entry which is preliminary data.</text>
</comment>